<dbReference type="RefSeq" id="WP_133556889.1">
    <property type="nucleotide sequence ID" value="NZ_SNYF01000008.1"/>
</dbReference>
<sequence length="312" mass="34774">MISKRFYRLIALWVLAETFLGGLLHAFRIPLAGVFIACFSALFISLIYTVTGSSKKVLHATVIVLIFKMILSPHAPLGAFLSVALQGGFGAIALAAIPSTKTARMLVTVFAYLQSATLKLISLTILFGMGFWEALDEFMLSIVSYFPFFATILSAKNLVLAYLGIYLLSGVIAGWMIGRVTLNPVKINLDIEVKNGRIAKKKGSLLQSEWLLIAGLSAVYFVPIFPDSFREMCLRAAIILTAWHLIFGPLLKKALFRILGIRKSSLLREILLIESILPELRENLSRSWQIASTQNLMRRIPFFVKTWLQMSL</sequence>
<proteinExistence type="predicted"/>
<gene>
    <name evidence="2" type="ORF">DFQ04_2827</name>
</gene>
<protein>
    <submittedName>
        <fullName evidence="2">Uncharacterized protein</fullName>
    </submittedName>
</protein>
<keyword evidence="1" id="KW-1133">Transmembrane helix</keyword>
<evidence type="ECO:0000313" key="2">
    <source>
        <dbReference type="EMBL" id="TDQ14946.1"/>
    </source>
</evidence>
<name>A0A4R6T5B2_9BACT</name>
<feature type="transmembrane region" description="Helical" evidence="1">
    <location>
        <begin position="203"/>
        <end position="222"/>
    </location>
</feature>
<feature type="transmembrane region" description="Helical" evidence="1">
    <location>
        <begin position="79"/>
        <end position="97"/>
    </location>
</feature>
<organism evidence="2 3">
    <name type="scientific">Algoriphagus boseongensis</name>
    <dbReference type="NCBI Taxonomy" id="1442587"/>
    <lineage>
        <taxon>Bacteria</taxon>
        <taxon>Pseudomonadati</taxon>
        <taxon>Bacteroidota</taxon>
        <taxon>Cytophagia</taxon>
        <taxon>Cytophagales</taxon>
        <taxon>Cyclobacteriaceae</taxon>
        <taxon>Algoriphagus</taxon>
    </lineage>
</organism>
<feature type="transmembrane region" description="Helical" evidence="1">
    <location>
        <begin position="31"/>
        <end position="50"/>
    </location>
</feature>
<dbReference type="EMBL" id="SNYF01000008">
    <property type="protein sequence ID" value="TDQ14946.1"/>
    <property type="molecule type" value="Genomic_DNA"/>
</dbReference>
<comment type="caution">
    <text evidence="2">The sequence shown here is derived from an EMBL/GenBank/DDBJ whole genome shotgun (WGS) entry which is preliminary data.</text>
</comment>
<keyword evidence="3" id="KW-1185">Reference proteome</keyword>
<dbReference type="OrthoDB" id="877060at2"/>
<feature type="transmembrane region" description="Helical" evidence="1">
    <location>
        <begin position="159"/>
        <end position="182"/>
    </location>
</feature>
<keyword evidence="1" id="KW-0472">Membrane</keyword>
<keyword evidence="1" id="KW-0812">Transmembrane</keyword>
<dbReference type="Proteomes" id="UP000294535">
    <property type="component" value="Unassembled WGS sequence"/>
</dbReference>
<accession>A0A4R6T5B2</accession>
<feature type="transmembrane region" description="Helical" evidence="1">
    <location>
        <begin position="109"/>
        <end position="132"/>
    </location>
</feature>
<feature type="transmembrane region" description="Helical" evidence="1">
    <location>
        <begin position="7"/>
        <end position="25"/>
    </location>
</feature>
<evidence type="ECO:0000256" key="1">
    <source>
        <dbReference type="SAM" id="Phobius"/>
    </source>
</evidence>
<dbReference type="AlphaFoldDB" id="A0A4R6T5B2"/>
<reference evidence="2 3" key="1">
    <citation type="submission" date="2019-03" db="EMBL/GenBank/DDBJ databases">
        <title>Genomic Encyclopedia of Type Strains, Phase III (KMG-III): the genomes of soil and plant-associated and newly described type strains.</title>
        <authorList>
            <person name="Whitman W."/>
        </authorList>
    </citation>
    <scope>NUCLEOTIDE SEQUENCE [LARGE SCALE GENOMIC DNA]</scope>
    <source>
        <strain evidence="2 3">CECT 8446</strain>
    </source>
</reference>
<evidence type="ECO:0000313" key="3">
    <source>
        <dbReference type="Proteomes" id="UP000294535"/>
    </source>
</evidence>